<keyword evidence="3" id="KW-1185">Reference proteome</keyword>
<dbReference type="GeneID" id="7987136"/>
<feature type="transmembrane region" description="Helical" evidence="1">
    <location>
        <begin position="310"/>
        <end position="326"/>
    </location>
</feature>
<feature type="transmembrane region" description="Helical" evidence="1">
    <location>
        <begin position="216"/>
        <end position="237"/>
    </location>
</feature>
<dbReference type="Proteomes" id="UP000001488">
    <property type="component" value="Chromosome"/>
</dbReference>
<dbReference type="eggNOG" id="arCOG03812">
    <property type="taxonomic scope" value="Archaea"/>
</dbReference>
<reference evidence="2 3" key="1">
    <citation type="journal article" date="2007" name="Genome Biol.">
        <title>Genome analysis and genome-wide proteomics of Thermococcus gammatolerans, the most radioresistant organism known amongst the Archaea.</title>
        <authorList>
            <person name="Zivanovic Y."/>
            <person name="Armengaud J."/>
            <person name="Lagorce A."/>
            <person name="Leplat C."/>
            <person name="Guerin P."/>
            <person name="Dutertre M."/>
            <person name="Anthouard V."/>
            <person name="Forterre P."/>
            <person name="Wincker P."/>
            <person name="Confalonieri F."/>
        </authorList>
    </citation>
    <scope>NUCLEOTIDE SEQUENCE [LARGE SCALE GENOMIC DNA]</scope>
    <source>
        <strain evidence="3">DSM 15229 / JCM 11827 / EJ3</strain>
    </source>
</reference>
<protein>
    <submittedName>
        <fullName evidence="2">Membrane protein, putative</fullName>
    </submittedName>
</protein>
<dbReference type="RefSeq" id="WP_015858270.1">
    <property type="nucleotide sequence ID" value="NC_012804.1"/>
</dbReference>
<accession>C5A4J0</accession>
<dbReference type="Pfam" id="PF09852">
    <property type="entry name" value="DUF2079"/>
    <property type="match status" value="1"/>
</dbReference>
<feature type="transmembrane region" description="Helical" evidence="1">
    <location>
        <begin position="258"/>
        <end position="279"/>
    </location>
</feature>
<feature type="transmembrane region" description="Helical" evidence="1">
    <location>
        <begin position="172"/>
        <end position="196"/>
    </location>
</feature>
<organism evidence="2 3">
    <name type="scientific">Thermococcus gammatolerans (strain DSM 15229 / JCM 11827 / EJ3)</name>
    <dbReference type="NCBI Taxonomy" id="593117"/>
    <lineage>
        <taxon>Archaea</taxon>
        <taxon>Methanobacteriati</taxon>
        <taxon>Methanobacteriota</taxon>
        <taxon>Thermococci</taxon>
        <taxon>Thermococcales</taxon>
        <taxon>Thermococcaceae</taxon>
        <taxon>Thermococcus</taxon>
    </lineage>
</organism>
<feature type="transmembrane region" description="Helical" evidence="1">
    <location>
        <begin position="97"/>
        <end position="119"/>
    </location>
</feature>
<keyword evidence="1" id="KW-0472">Membrane</keyword>
<dbReference type="InterPro" id="IPR018650">
    <property type="entry name" value="STSV1_Orf64"/>
</dbReference>
<gene>
    <name evidence="2" type="ordered locus">TGAM_0650</name>
</gene>
<sequence>MVRKEHRMFVLITFVFTLFIMLFSVLRFETLSKYGIHDIDLQIFSESLQTTLTGQGFFFNEWEWQHWRAWSHFGTHNSPILFLLLLPYALVPSQYTLILLQDLMVTISAIVLFKFAGYILNDEKKALIVSVAFLMNPITHGIVRYDFRPDVLAMPFMFLFAYCVAKNDTKKSVLAALFVVSVKEDAGLFLIAYSMFEILSKRGFAIRTWLEEKRAVGFALLGLSWILISIFLIIPHFNTSHRYIYFILYKPEIGKRAFIFAVALAKLVVLFLSVAFVPLRRPAYWLPLVFLWSENAFSSRLEQAAIGFQYDYQLLPMAFIVLVYALKEYGSANPKKLLLFSFISALIFSPMVGVIDAYPVTLGISFWKYIKLFWGRGL</sequence>
<feature type="transmembrane region" description="Helical" evidence="1">
    <location>
        <begin position="338"/>
        <end position="358"/>
    </location>
</feature>
<keyword evidence="1" id="KW-1133">Transmembrane helix</keyword>
<name>C5A4J0_THEGJ</name>
<dbReference type="PATRIC" id="fig|593117.10.peg.647"/>
<evidence type="ECO:0000313" key="3">
    <source>
        <dbReference type="Proteomes" id="UP000001488"/>
    </source>
</evidence>
<feature type="transmembrane region" description="Helical" evidence="1">
    <location>
        <begin position="126"/>
        <end position="143"/>
    </location>
</feature>
<proteinExistence type="predicted"/>
<dbReference type="EMBL" id="CP001398">
    <property type="protein sequence ID" value="ACS33152.1"/>
    <property type="molecule type" value="Genomic_DNA"/>
</dbReference>
<feature type="transmembrane region" description="Helical" evidence="1">
    <location>
        <begin position="6"/>
        <end position="26"/>
    </location>
</feature>
<dbReference type="STRING" id="593117.TGAM_0650"/>
<feature type="transmembrane region" description="Helical" evidence="1">
    <location>
        <begin position="149"/>
        <end position="165"/>
    </location>
</feature>
<keyword evidence="1" id="KW-0812">Transmembrane</keyword>
<dbReference type="KEGG" id="tga:TGAM_0650"/>
<dbReference type="HOGENOM" id="CLU_043492_0_0_2"/>
<dbReference type="PaxDb" id="593117-TGAM_0650"/>
<evidence type="ECO:0000256" key="1">
    <source>
        <dbReference type="SAM" id="Phobius"/>
    </source>
</evidence>
<evidence type="ECO:0000313" key="2">
    <source>
        <dbReference type="EMBL" id="ACS33152.1"/>
    </source>
</evidence>
<dbReference type="OrthoDB" id="44002at2157"/>
<dbReference type="AlphaFoldDB" id="C5A4J0"/>